<proteinExistence type="predicted"/>
<dbReference type="Proteomes" id="UP001061070">
    <property type="component" value="Unassembled WGS sequence"/>
</dbReference>
<evidence type="ECO:0000313" key="1">
    <source>
        <dbReference type="EMBL" id="GBR09956.1"/>
    </source>
</evidence>
<protein>
    <recommendedName>
        <fullName evidence="3">Glycosyltransferase</fullName>
    </recommendedName>
</protein>
<evidence type="ECO:0000313" key="2">
    <source>
        <dbReference type="Proteomes" id="UP001061070"/>
    </source>
</evidence>
<gene>
    <name evidence="1" type="ORF">AA0228_0866</name>
</gene>
<keyword evidence="2" id="KW-1185">Reference proteome</keyword>
<dbReference type="EMBL" id="BAQW01000004">
    <property type="protein sequence ID" value="GBR09956.1"/>
    <property type="molecule type" value="Genomic_DNA"/>
</dbReference>
<name>A0ABQ0Q9H8_9PROT</name>
<sequence>MVCAFDRAWYERQYPDVTAAGLDAATHYRETGYREGRQPNRFFDPNDYRAANPDLLEYDGDLFLHFIFYGLQEGRRLR</sequence>
<organism evidence="1 2">
    <name type="scientific">Gluconobacter frateurii NRIC 0228</name>
    <dbReference type="NCBI Taxonomy" id="1307946"/>
    <lineage>
        <taxon>Bacteria</taxon>
        <taxon>Pseudomonadati</taxon>
        <taxon>Pseudomonadota</taxon>
        <taxon>Alphaproteobacteria</taxon>
        <taxon>Acetobacterales</taxon>
        <taxon>Acetobacteraceae</taxon>
        <taxon>Gluconobacter</taxon>
    </lineage>
</organism>
<reference evidence="1" key="1">
    <citation type="submission" date="2013-04" db="EMBL/GenBank/DDBJ databases">
        <title>The genome sequencing project of 58 acetic acid bacteria.</title>
        <authorList>
            <person name="Okamoto-Kainuma A."/>
            <person name="Ishikawa M."/>
            <person name="Umino S."/>
            <person name="Koizumi Y."/>
            <person name="Shiwa Y."/>
            <person name="Yoshikawa H."/>
            <person name="Matsutani M."/>
            <person name="Matsushita K."/>
        </authorList>
    </citation>
    <scope>NUCLEOTIDE SEQUENCE</scope>
    <source>
        <strain evidence="1">NRIC 0228</strain>
    </source>
</reference>
<comment type="caution">
    <text evidence="1">The sequence shown here is derived from an EMBL/GenBank/DDBJ whole genome shotgun (WGS) entry which is preliminary data.</text>
</comment>
<accession>A0ABQ0Q9H8</accession>
<evidence type="ECO:0008006" key="3">
    <source>
        <dbReference type="Google" id="ProtNLM"/>
    </source>
</evidence>